<reference evidence="2 3" key="1">
    <citation type="submission" date="2023-07" db="EMBL/GenBank/DDBJ databases">
        <title>Sequencing the genomes of 1000 actinobacteria strains.</title>
        <authorList>
            <person name="Klenk H.-P."/>
        </authorList>
    </citation>
    <scope>NUCLEOTIDE SEQUENCE [LARGE SCALE GENOMIC DNA]</scope>
    <source>
        <strain evidence="2 3">DSM 46740</strain>
    </source>
</reference>
<proteinExistence type="predicted"/>
<dbReference type="InterPro" id="IPR032710">
    <property type="entry name" value="NTF2-like_dom_sf"/>
</dbReference>
<dbReference type="EMBL" id="JAUSQU010000001">
    <property type="protein sequence ID" value="MDP9847583.1"/>
    <property type="molecule type" value="Genomic_DNA"/>
</dbReference>
<name>A0ABT9QLD8_9ACTN</name>
<dbReference type="InterPro" id="IPR037401">
    <property type="entry name" value="SnoaL-like"/>
</dbReference>
<sequence length="137" mass="15668">MSAPTSVEIVEEFWDAVWNAHDPDAIDRFVVDDFVLTSGGEDVVSKESFKEWVGGFLEKVVDLKLEVVESFQNEDGSRVASRWRITGKNNGVLGLEADQRWITFTGTAVWAVREDGKLLHNWVERASWELFQRLTEH</sequence>
<dbReference type="RefSeq" id="WP_307564658.1">
    <property type="nucleotide sequence ID" value="NZ_JAUSQU010000001.1"/>
</dbReference>
<keyword evidence="3" id="KW-1185">Reference proteome</keyword>
<comment type="caution">
    <text evidence="2">The sequence shown here is derived from an EMBL/GenBank/DDBJ whole genome shotgun (WGS) entry which is preliminary data.</text>
</comment>
<protein>
    <submittedName>
        <fullName evidence="2">Steroid delta-isomerase-like uncharacterized protein</fullName>
    </submittedName>
</protein>
<gene>
    <name evidence="2" type="ORF">J2853_006794</name>
</gene>
<accession>A0ABT9QLD8</accession>
<organism evidence="2 3">
    <name type="scientific">Streptosporangium lutulentum</name>
    <dbReference type="NCBI Taxonomy" id="1461250"/>
    <lineage>
        <taxon>Bacteria</taxon>
        <taxon>Bacillati</taxon>
        <taxon>Actinomycetota</taxon>
        <taxon>Actinomycetes</taxon>
        <taxon>Streptosporangiales</taxon>
        <taxon>Streptosporangiaceae</taxon>
        <taxon>Streptosporangium</taxon>
    </lineage>
</organism>
<dbReference type="Pfam" id="PF12680">
    <property type="entry name" value="SnoaL_2"/>
    <property type="match status" value="1"/>
</dbReference>
<evidence type="ECO:0000313" key="3">
    <source>
        <dbReference type="Proteomes" id="UP001225356"/>
    </source>
</evidence>
<feature type="domain" description="SnoaL-like" evidence="1">
    <location>
        <begin position="10"/>
        <end position="118"/>
    </location>
</feature>
<dbReference type="SUPFAM" id="SSF54427">
    <property type="entry name" value="NTF2-like"/>
    <property type="match status" value="1"/>
</dbReference>
<evidence type="ECO:0000313" key="2">
    <source>
        <dbReference type="EMBL" id="MDP9847583.1"/>
    </source>
</evidence>
<dbReference type="Gene3D" id="3.10.450.50">
    <property type="match status" value="1"/>
</dbReference>
<dbReference type="Proteomes" id="UP001225356">
    <property type="component" value="Unassembled WGS sequence"/>
</dbReference>
<evidence type="ECO:0000259" key="1">
    <source>
        <dbReference type="Pfam" id="PF12680"/>
    </source>
</evidence>